<dbReference type="InterPro" id="IPR024675">
    <property type="entry name" value="eIF3g_N"/>
</dbReference>
<dbReference type="PANTHER" id="PTHR33223">
    <property type="entry name" value="CCHC-TYPE DOMAIN-CONTAINING PROTEIN"/>
    <property type="match status" value="1"/>
</dbReference>
<sequence>MTRISTKEAFENPKRVFHSKRRLFETPSLVESSSLEFDLFSDIEEHSKEEKTAKVMMKTMEQGMSKTCGNYGSGVARPEINDKTHFELKGKFLKKLSKVRNMKTQNNTSKKSLRSSTYFISPRNEPSGSITNWETIKTKFLNKYCPPARTAKKMEEINNFQQEPDESLLHAWERFLKLLMKCPQHYLTDMQEVILFYKGLDVPTRQILDLKGAIRTKTVVDAKVAIQEIAEYSQKCHNGRSLKTKNTKTSDELASIQAQLNSLGREIKKVNEKVYAAQVGCELCKGPHYTKECPLKEEGKTLEEACYTDLTCLGLRMMSCLSLKDDMPLRDKLGWAFETIAHGEGENFVVGADQGSLEVMVEGMTHGARFAAQIPAGILFIRDVAATCVRSIIVNTTANHHRRLHPLLQQYAAFFRCYSQPEVASYLHEAVERISNFWDCNTFYGSEIYLYGADLKQLGVITDFKDGAKWIKTKFVYKLPDECLSFLSDWKSYVKLGDGPFIDE</sequence>
<comment type="caution">
    <text evidence="3">The sequence shown here is derived from an EMBL/GenBank/DDBJ whole genome shotgun (WGS) entry which is preliminary data.</text>
</comment>
<reference evidence="3" key="1">
    <citation type="journal article" date="2019" name="Sci. Rep.">
        <title>Draft genome of Tanacetum cinerariifolium, the natural source of mosquito coil.</title>
        <authorList>
            <person name="Yamashiro T."/>
            <person name="Shiraishi A."/>
            <person name="Satake H."/>
            <person name="Nakayama K."/>
        </authorList>
    </citation>
    <scope>NUCLEOTIDE SEQUENCE</scope>
</reference>
<organism evidence="3">
    <name type="scientific">Tanacetum cinerariifolium</name>
    <name type="common">Dalmatian daisy</name>
    <name type="synonym">Chrysanthemum cinerariifolium</name>
    <dbReference type="NCBI Taxonomy" id="118510"/>
    <lineage>
        <taxon>Eukaryota</taxon>
        <taxon>Viridiplantae</taxon>
        <taxon>Streptophyta</taxon>
        <taxon>Embryophyta</taxon>
        <taxon>Tracheophyta</taxon>
        <taxon>Spermatophyta</taxon>
        <taxon>Magnoliopsida</taxon>
        <taxon>eudicotyledons</taxon>
        <taxon>Gunneridae</taxon>
        <taxon>Pentapetalae</taxon>
        <taxon>asterids</taxon>
        <taxon>campanulids</taxon>
        <taxon>Asterales</taxon>
        <taxon>Asteraceae</taxon>
        <taxon>Asteroideae</taxon>
        <taxon>Anthemideae</taxon>
        <taxon>Anthemidinae</taxon>
        <taxon>Tanacetum</taxon>
    </lineage>
</organism>
<dbReference type="InterPro" id="IPR005162">
    <property type="entry name" value="Retrotrans_gag_dom"/>
</dbReference>
<dbReference type="PANTHER" id="PTHR33223:SF11">
    <property type="entry name" value="ELEMENT PROTEIN, PUTATIVE-RELATED"/>
    <property type="match status" value="1"/>
</dbReference>
<evidence type="ECO:0000313" key="3">
    <source>
        <dbReference type="EMBL" id="GEU62018.1"/>
    </source>
</evidence>
<dbReference type="Pfam" id="PF03732">
    <property type="entry name" value="Retrotrans_gag"/>
    <property type="match status" value="1"/>
</dbReference>
<proteinExistence type="predicted"/>
<evidence type="ECO:0008006" key="4">
    <source>
        <dbReference type="Google" id="ProtNLM"/>
    </source>
</evidence>
<dbReference type="AlphaFoldDB" id="A0A6L2LK41"/>
<feature type="domain" description="Eukaryotic translation initiation factor 3 subunit G N-terminal" evidence="2">
    <location>
        <begin position="226"/>
        <end position="297"/>
    </location>
</feature>
<name>A0A6L2LK41_TANCI</name>
<feature type="domain" description="Retrotransposon gag" evidence="1">
    <location>
        <begin position="128"/>
        <end position="201"/>
    </location>
</feature>
<evidence type="ECO:0000259" key="2">
    <source>
        <dbReference type="Pfam" id="PF12353"/>
    </source>
</evidence>
<dbReference type="Pfam" id="PF12353">
    <property type="entry name" value="eIF3g"/>
    <property type="match status" value="1"/>
</dbReference>
<gene>
    <name evidence="3" type="ORF">Tci_033996</name>
</gene>
<accession>A0A6L2LK41</accession>
<protein>
    <recommendedName>
        <fullName evidence="4">Retrotransposon gag domain-containing protein</fullName>
    </recommendedName>
</protein>
<evidence type="ECO:0000259" key="1">
    <source>
        <dbReference type="Pfam" id="PF03732"/>
    </source>
</evidence>
<dbReference type="EMBL" id="BKCJ010004602">
    <property type="protein sequence ID" value="GEU62018.1"/>
    <property type="molecule type" value="Genomic_DNA"/>
</dbReference>